<organism evidence="3 4">
    <name type="scientific">Sphingomonas oligophenolica</name>
    <dbReference type="NCBI Taxonomy" id="301154"/>
    <lineage>
        <taxon>Bacteria</taxon>
        <taxon>Pseudomonadati</taxon>
        <taxon>Pseudomonadota</taxon>
        <taxon>Alphaproteobacteria</taxon>
        <taxon>Sphingomonadales</taxon>
        <taxon>Sphingomonadaceae</taxon>
        <taxon>Sphingomonas</taxon>
    </lineage>
</organism>
<evidence type="ECO:0000259" key="2">
    <source>
        <dbReference type="Pfam" id="PF03724"/>
    </source>
</evidence>
<proteinExistence type="predicted"/>
<name>A0ABU9YC80_9SPHN</name>
<keyword evidence="4" id="KW-1185">Reference proteome</keyword>
<keyword evidence="1" id="KW-0732">Signal</keyword>
<dbReference type="Proteomes" id="UP001419910">
    <property type="component" value="Unassembled WGS sequence"/>
</dbReference>
<accession>A0ABU9YC80</accession>
<dbReference type="RefSeq" id="WP_343892362.1">
    <property type="nucleotide sequence ID" value="NZ_BAAAEH010000058.1"/>
</dbReference>
<sequence>MKFALALCPALLLAAPAFAAPGDAPYRALGTEPGWTLSIDHGLIRYVGDYGRTRVITAAPEARPSFNGRRYVTPRITIDITRGECSDGMSNRTYPERVMVTVGRRTVRGCGGTPIVAPARMPVLEGKWRIETIDGHALRGGRPATISFAGERISGNGGCNAFGGSFRLVRGVLTAGPMISTKMACPGMPMVEEQAIMRLLGQPLTVSASRDGKLILSAGGPRTMVLSRERGFPDAD</sequence>
<dbReference type="PANTHER" id="PTHR35535">
    <property type="entry name" value="HEAT SHOCK PROTEIN HSLJ"/>
    <property type="match status" value="1"/>
</dbReference>
<gene>
    <name evidence="3" type="ORF">ABC974_27610</name>
</gene>
<feature type="signal peptide" evidence="1">
    <location>
        <begin position="1"/>
        <end position="19"/>
    </location>
</feature>
<feature type="domain" description="DUF306" evidence="2">
    <location>
        <begin position="125"/>
        <end position="225"/>
    </location>
</feature>
<dbReference type="InterPro" id="IPR053147">
    <property type="entry name" value="Hsp_HslJ-like"/>
</dbReference>
<comment type="caution">
    <text evidence="3">The sequence shown here is derived from an EMBL/GenBank/DDBJ whole genome shotgun (WGS) entry which is preliminary data.</text>
</comment>
<dbReference type="EMBL" id="JBDIME010000047">
    <property type="protein sequence ID" value="MEN2793417.1"/>
    <property type="molecule type" value="Genomic_DNA"/>
</dbReference>
<dbReference type="PANTHER" id="PTHR35535:SF1">
    <property type="entry name" value="HEAT SHOCK PROTEIN HSLJ"/>
    <property type="match status" value="1"/>
</dbReference>
<protein>
    <submittedName>
        <fullName evidence="3">META domain-containing protein</fullName>
    </submittedName>
</protein>
<evidence type="ECO:0000313" key="3">
    <source>
        <dbReference type="EMBL" id="MEN2793417.1"/>
    </source>
</evidence>
<dbReference type="InterPro" id="IPR038670">
    <property type="entry name" value="HslJ-like_sf"/>
</dbReference>
<dbReference type="InterPro" id="IPR005184">
    <property type="entry name" value="DUF306_Meta_HslJ"/>
</dbReference>
<dbReference type="Gene3D" id="2.40.128.270">
    <property type="match status" value="1"/>
</dbReference>
<dbReference type="Pfam" id="PF03724">
    <property type="entry name" value="META"/>
    <property type="match status" value="1"/>
</dbReference>
<feature type="chain" id="PRO_5045806539" evidence="1">
    <location>
        <begin position="20"/>
        <end position="236"/>
    </location>
</feature>
<evidence type="ECO:0000313" key="4">
    <source>
        <dbReference type="Proteomes" id="UP001419910"/>
    </source>
</evidence>
<reference evidence="3 4" key="1">
    <citation type="submission" date="2024-05" db="EMBL/GenBank/DDBJ databases">
        <authorList>
            <person name="Liu Q."/>
            <person name="Xin Y.-H."/>
        </authorList>
    </citation>
    <scope>NUCLEOTIDE SEQUENCE [LARGE SCALE GENOMIC DNA]</scope>
    <source>
        <strain evidence="3 4">CGMCC 1.10181</strain>
    </source>
</reference>
<evidence type="ECO:0000256" key="1">
    <source>
        <dbReference type="SAM" id="SignalP"/>
    </source>
</evidence>